<keyword evidence="11 14" id="KW-0501">Molybdenum cofactor biosynthesis</keyword>
<dbReference type="InterPro" id="IPR036873">
    <property type="entry name" value="Rhodanese-like_dom_sf"/>
</dbReference>
<feature type="binding site" evidence="14">
    <location>
        <position position="1000"/>
    </location>
    <ligand>
        <name>ATP</name>
        <dbReference type="ChEBI" id="CHEBI:30616"/>
    </ligand>
</feature>
<dbReference type="SUPFAM" id="SSF69572">
    <property type="entry name" value="Activating enzymes of the ubiquitin-like proteins"/>
    <property type="match status" value="1"/>
</dbReference>
<keyword evidence="4 14" id="KW-0819">tRNA processing</keyword>
<evidence type="ECO:0000256" key="7">
    <source>
        <dbReference type="ARBA" id="ARBA00022741"/>
    </source>
</evidence>
<dbReference type="Proteomes" id="UP000319160">
    <property type="component" value="Unassembled WGS sequence"/>
</dbReference>
<comment type="function">
    <text evidence="14">Plays a central role in 2-thiolation of mcm(5)S(2)U at tRNA wobble positions of cytosolic tRNA(Lys), tRNA(Glu) and tRNA(Gln). Also essential during biosynthesis of the molybdenum cofactor. Acts by mediating the C-terminal thiocarboxylation of sulfur carriers urm1 and MOCS2A. Its N-terminus first activates urm1 and MOCS2A as acyl-adenylates (-COAMP), then the persulfide sulfur on the catalytic cysteine is transferred to urm1 and MOCS2A to form thiocarboxylation (-COSH) of their C-terminus. The reaction probably involves hydrogen sulfide that is generated from the persulfide intermediate and that acts as nucleophile towards urm1 and MOCS2A. Subsequently, a transient disulfide bond is formed. Does not use thiosulfate as sulfur donor; nfs1 probably acting as a sulfur donor for thiocarboxylation reactions.</text>
</comment>
<feature type="binding site" evidence="14">
    <location>
        <position position="955"/>
    </location>
    <ligand>
        <name>ATP</name>
        <dbReference type="ChEBI" id="CHEBI:30616"/>
    </ligand>
</feature>
<feature type="region of interest" description="Disordered" evidence="16">
    <location>
        <begin position="193"/>
        <end position="213"/>
    </location>
</feature>
<proteinExistence type="inferred from homology"/>
<feature type="compositionally biased region" description="Low complexity" evidence="16">
    <location>
        <begin position="898"/>
        <end position="908"/>
    </location>
</feature>
<keyword evidence="2 14" id="KW-0963">Cytoplasm</keyword>
<evidence type="ECO:0000256" key="3">
    <source>
        <dbReference type="ARBA" id="ARBA00022679"/>
    </source>
</evidence>
<feature type="domain" description="Rhodanese" evidence="17">
    <location>
        <begin position="1231"/>
        <end position="1339"/>
    </location>
</feature>
<dbReference type="STRING" id="2512241.A0A553HQA3"/>
<dbReference type="EMBL" id="VFLP01000059">
    <property type="protein sequence ID" value="TRX90123.1"/>
    <property type="molecule type" value="Genomic_DNA"/>
</dbReference>
<feature type="active site" description="Glycyl thioester intermediate; for adenylyltransferase activity" evidence="14">
    <location>
        <position position="1110"/>
    </location>
</feature>
<dbReference type="InterPro" id="IPR028885">
    <property type="entry name" value="MOCS3/Uba4"/>
</dbReference>
<dbReference type="PROSITE" id="PS50206">
    <property type="entry name" value="RHODANESE_3"/>
    <property type="match status" value="1"/>
</dbReference>
<feature type="binding site" evidence="14">
    <location>
        <position position="1096"/>
    </location>
    <ligand>
        <name>Zn(2+)</name>
        <dbReference type="ChEBI" id="CHEBI:29105"/>
    </ligand>
</feature>
<dbReference type="InterPro" id="IPR035985">
    <property type="entry name" value="Ubiquitin-activating_enz"/>
</dbReference>
<comment type="function">
    <text evidence="13">Plays a central role in 2-thiolation of mcm(5)S(2)U at tRNA wobble positions of cytosolic tRNA(Lys), tRNA(Glu) and tRNA(Gln). Also essential during biosynthesis of the molybdenum cofactor. Acts by mediating the C-terminal thiocarboxylation of sulfur carriers urm1 and mocs2a. Its N-terminus first activates urm1 and mocs2a as acyl-adenylates (-COAMP), then the persulfide sulfur on the catalytic cysteine is transferred to urm1 and mocs2a to form thiocarboxylation (-COSH) of their C-terminus. The reaction probably involves hydrogen sulfide that is generated from the persulfide intermediate and that acts as a nucleophile towards urm1 and mocs2a. Subsequently, a transient disulfide bond is formed. Does not use thiosulfate as sulfur donor; nfs1 probably acting as a sulfur donor for thiocarboxylation reactions.</text>
</comment>
<dbReference type="Gene3D" id="3.20.20.140">
    <property type="entry name" value="Metal-dependent hydrolases"/>
    <property type="match status" value="1"/>
</dbReference>
<dbReference type="Gene3D" id="3.40.50.720">
    <property type="entry name" value="NAD(P)-binding Rossmann-like Domain"/>
    <property type="match status" value="1"/>
</dbReference>
<keyword evidence="6 14" id="KW-0479">Metal-binding</keyword>
<dbReference type="SUPFAM" id="SSF81995">
    <property type="entry name" value="beta-sandwich domain of Sec23/24"/>
    <property type="match status" value="1"/>
</dbReference>
<comment type="catalytic activity">
    <reaction evidence="14">
        <text>[molybdopterin-synthase sulfur-carrier protein]-C-terminal Gly-Gly + ATP + H(+) = [molybdopterin-synthase sulfur-carrier protein]-C-terminal Gly-Gly-AMP + diphosphate</text>
        <dbReference type="Rhea" id="RHEA:43616"/>
        <dbReference type="Rhea" id="RHEA-COMP:12159"/>
        <dbReference type="Rhea" id="RHEA-COMP:12202"/>
        <dbReference type="ChEBI" id="CHEBI:15378"/>
        <dbReference type="ChEBI" id="CHEBI:30616"/>
        <dbReference type="ChEBI" id="CHEBI:33019"/>
        <dbReference type="ChEBI" id="CHEBI:90618"/>
        <dbReference type="ChEBI" id="CHEBI:90778"/>
        <dbReference type="EC" id="2.7.7.80"/>
    </reaction>
</comment>
<feature type="binding site" evidence="14">
    <location>
        <position position="1181"/>
    </location>
    <ligand>
        <name>Zn(2+)</name>
        <dbReference type="ChEBI" id="CHEBI:29105"/>
    </ligand>
</feature>
<feature type="compositionally biased region" description="Acidic residues" evidence="16">
    <location>
        <begin position="804"/>
        <end position="819"/>
    </location>
</feature>
<organism evidence="18 19">
    <name type="scientific">Xylaria flabelliformis</name>
    <dbReference type="NCBI Taxonomy" id="2512241"/>
    <lineage>
        <taxon>Eukaryota</taxon>
        <taxon>Fungi</taxon>
        <taxon>Dikarya</taxon>
        <taxon>Ascomycota</taxon>
        <taxon>Pezizomycotina</taxon>
        <taxon>Sordariomycetes</taxon>
        <taxon>Xylariomycetidae</taxon>
        <taxon>Xylariales</taxon>
        <taxon>Xylariaceae</taxon>
        <taxon>Xylaria</taxon>
    </lineage>
</organism>
<keyword evidence="9 14" id="KW-0862">Zinc</keyword>
<name>A0A553HQA3_9PEZI</name>
<feature type="binding site" evidence="14">
    <location>
        <position position="1178"/>
    </location>
    <ligand>
        <name>Zn(2+)</name>
        <dbReference type="ChEBI" id="CHEBI:29105"/>
    </ligand>
</feature>
<dbReference type="InterPro" id="IPR032466">
    <property type="entry name" value="Metal_Hydrolase"/>
</dbReference>
<keyword evidence="5" id="KW-0548">Nucleotidyltransferase</keyword>
<dbReference type="Pfam" id="PF00899">
    <property type="entry name" value="ThiF"/>
    <property type="match status" value="1"/>
</dbReference>
<comment type="catalytic activity">
    <reaction evidence="14">
        <text>[molybdopterin-synthase sulfur-carrier protein]-C-terminal Gly-Gly-AMP + S-sulfanyl-L-cysteinyl-[cysteine desulfurase] + AH2 = [molybdopterin-synthase sulfur-carrier protein]-C-terminal-Gly-aminoethanethioate + L-cysteinyl-[cysteine desulfurase] + A + AMP + 2 H(+)</text>
        <dbReference type="Rhea" id="RHEA:48612"/>
        <dbReference type="Rhea" id="RHEA-COMP:12157"/>
        <dbReference type="Rhea" id="RHEA-COMP:12158"/>
        <dbReference type="Rhea" id="RHEA-COMP:12159"/>
        <dbReference type="Rhea" id="RHEA-COMP:19907"/>
        <dbReference type="ChEBI" id="CHEBI:13193"/>
        <dbReference type="ChEBI" id="CHEBI:15378"/>
        <dbReference type="ChEBI" id="CHEBI:17499"/>
        <dbReference type="ChEBI" id="CHEBI:29950"/>
        <dbReference type="ChEBI" id="CHEBI:61963"/>
        <dbReference type="ChEBI" id="CHEBI:90618"/>
        <dbReference type="ChEBI" id="CHEBI:232372"/>
        <dbReference type="ChEBI" id="CHEBI:456215"/>
        <dbReference type="EC" id="2.8.1.11"/>
    </reaction>
</comment>
<reference evidence="19" key="1">
    <citation type="submission" date="2019-06" db="EMBL/GenBank/DDBJ databases">
        <title>Draft genome sequence of the griseofulvin-producing fungus Xylaria cubensis strain G536.</title>
        <authorList>
            <person name="Mead M.E."/>
            <person name="Raja H.A."/>
            <person name="Steenwyk J.L."/>
            <person name="Knowles S.L."/>
            <person name="Oberlies N.H."/>
            <person name="Rokas A."/>
        </authorList>
    </citation>
    <scope>NUCLEOTIDE SEQUENCE [LARGE SCALE GENOMIC DNA]</scope>
    <source>
        <strain evidence="19">G536</strain>
    </source>
</reference>
<dbReference type="PANTHER" id="PTHR43383">
    <property type="entry name" value="NODULIN 6"/>
    <property type="match status" value="1"/>
</dbReference>
<dbReference type="GO" id="GO:0061605">
    <property type="term" value="F:molybdopterin-synthase adenylyltransferase activity"/>
    <property type="evidence" value="ECO:0007669"/>
    <property type="project" value="UniProtKB-EC"/>
</dbReference>
<dbReference type="GO" id="GO:0016787">
    <property type="term" value="F:hydrolase activity"/>
    <property type="evidence" value="ECO:0007669"/>
    <property type="project" value="InterPro"/>
</dbReference>
<dbReference type="EC" id="2.7.7.80" evidence="14"/>
<evidence type="ECO:0000256" key="12">
    <source>
        <dbReference type="ARBA" id="ARBA00023268"/>
    </source>
</evidence>
<evidence type="ECO:0000256" key="4">
    <source>
        <dbReference type="ARBA" id="ARBA00022694"/>
    </source>
</evidence>
<dbReference type="GO" id="GO:0005524">
    <property type="term" value="F:ATP binding"/>
    <property type="evidence" value="ECO:0007669"/>
    <property type="project" value="UniProtKB-KW"/>
</dbReference>
<evidence type="ECO:0000256" key="16">
    <source>
        <dbReference type="SAM" id="MobiDB-lite"/>
    </source>
</evidence>
<comment type="cofactor">
    <cofactor evidence="14">
        <name>Zn(2+)</name>
        <dbReference type="ChEBI" id="CHEBI:29105"/>
    </cofactor>
    <text evidence="14">Binds 1 zinc ion per subunit.</text>
</comment>
<dbReference type="CDD" id="cd00757">
    <property type="entry name" value="ThiF_MoeB_HesA_family"/>
    <property type="match status" value="1"/>
</dbReference>
<dbReference type="GO" id="GO:0046872">
    <property type="term" value="F:metal ion binding"/>
    <property type="evidence" value="ECO:0007669"/>
    <property type="project" value="UniProtKB-KW"/>
</dbReference>
<dbReference type="InterPro" id="IPR000594">
    <property type="entry name" value="ThiF_NAD_FAD-bd"/>
</dbReference>
<evidence type="ECO:0000256" key="2">
    <source>
        <dbReference type="ARBA" id="ARBA00022490"/>
    </source>
</evidence>
<dbReference type="SMART" id="SM00450">
    <property type="entry name" value="RHOD"/>
    <property type="match status" value="1"/>
</dbReference>
<keyword evidence="10 14" id="KW-0067">ATP-binding</keyword>
<comment type="pathway">
    <text evidence="14">Cofactor biosynthesis; molybdopterin biosynthesis.</text>
</comment>
<dbReference type="Pfam" id="PF04909">
    <property type="entry name" value="Amidohydro_2"/>
    <property type="match status" value="1"/>
</dbReference>
<feature type="region of interest" description="Disordered" evidence="16">
    <location>
        <begin position="804"/>
        <end position="843"/>
    </location>
</feature>
<keyword evidence="12 14" id="KW-0511">Multifunctional enzyme</keyword>
<evidence type="ECO:0000256" key="11">
    <source>
        <dbReference type="ARBA" id="ARBA00023150"/>
    </source>
</evidence>
<gene>
    <name evidence="14" type="primary">uba4</name>
    <name evidence="14" type="synonym">cnxF</name>
    <name evidence="18" type="ORF">FHL15_009042</name>
</gene>
<evidence type="ECO:0000256" key="6">
    <source>
        <dbReference type="ARBA" id="ARBA00022723"/>
    </source>
</evidence>
<feature type="coiled-coil region" evidence="15">
    <location>
        <begin position="128"/>
        <end position="176"/>
    </location>
</feature>
<dbReference type="GO" id="GO:0002143">
    <property type="term" value="P:tRNA wobble position uridine thiolation"/>
    <property type="evidence" value="ECO:0007669"/>
    <property type="project" value="InterPro"/>
</dbReference>
<feature type="binding site" evidence="14">
    <location>
        <position position="976"/>
    </location>
    <ligand>
        <name>ATP</name>
        <dbReference type="ChEBI" id="CHEBI:30616"/>
    </ligand>
</feature>
<dbReference type="GO" id="GO:0061604">
    <property type="term" value="F:molybdopterin-synthase sulfurtransferase activity"/>
    <property type="evidence" value="ECO:0007669"/>
    <property type="project" value="UniProtKB-EC"/>
</dbReference>
<feature type="binding site" evidence="14">
    <location>
        <begin position="1044"/>
        <end position="1045"/>
    </location>
    <ligand>
        <name>ATP</name>
        <dbReference type="ChEBI" id="CHEBI:30616"/>
    </ligand>
</feature>
<evidence type="ECO:0000256" key="1">
    <source>
        <dbReference type="ARBA" id="ARBA00004514"/>
    </source>
</evidence>
<feature type="binding site" evidence="14">
    <location>
        <position position="1093"/>
    </location>
    <ligand>
        <name>Zn(2+)</name>
        <dbReference type="ChEBI" id="CHEBI:29105"/>
    </ligand>
</feature>
<keyword evidence="3 14" id="KW-0808">Transferase</keyword>
<dbReference type="UniPathway" id="UPA00988"/>
<evidence type="ECO:0000256" key="9">
    <source>
        <dbReference type="ARBA" id="ARBA00022833"/>
    </source>
</evidence>
<dbReference type="GO" id="GO:0006777">
    <property type="term" value="P:Mo-molybdopterin cofactor biosynthetic process"/>
    <property type="evidence" value="ECO:0007669"/>
    <property type="project" value="UniProtKB-UniRule"/>
</dbReference>
<dbReference type="EC" id="2.8.1.11" evidence="14"/>
<dbReference type="InterPro" id="IPR006680">
    <property type="entry name" value="Amidohydro-rel"/>
</dbReference>
<feature type="region of interest" description="Disordered" evidence="16">
    <location>
        <begin position="885"/>
        <end position="913"/>
    </location>
</feature>
<comment type="similarity">
    <text evidence="14">In the N-terminal section; belongs to the HesA/MoeB/ThiF family. UBA4 subfamily.</text>
</comment>
<dbReference type="SUPFAM" id="SSF51556">
    <property type="entry name" value="Metallo-dependent hydrolases"/>
    <property type="match status" value="1"/>
</dbReference>
<dbReference type="InterPro" id="IPR001763">
    <property type="entry name" value="Rhodanese-like_dom"/>
</dbReference>
<dbReference type="Pfam" id="PF00581">
    <property type="entry name" value="Rhodanese"/>
    <property type="match status" value="1"/>
</dbReference>
<dbReference type="Gene3D" id="3.40.250.10">
    <property type="entry name" value="Rhodanese-like domain"/>
    <property type="match status" value="1"/>
</dbReference>
<keyword evidence="8" id="KW-0833">Ubl conjugation pathway</keyword>
<evidence type="ECO:0000256" key="14">
    <source>
        <dbReference type="HAMAP-Rule" id="MF_03049"/>
    </source>
</evidence>
<keyword evidence="15" id="KW-0175">Coiled coil</keyword>
<sequence>MSHTVENNLLPYFSPAGELQQGVNLSVECNICKTGLAITQPADEDHEKFTINCPQCRKNMKYAVCGHRFAVRAMQGGPNFNIRQDLETKLGEVPHMCNKCQNRTRNRQAFFNRALNQPQRHELPWWARQQLRQQQQQLQLQQQQLQLQQHLQQQQLQQLQQQQRQEQEEQPGQQQQQQQQGNNHALPWWARQQLRQQHDEASAARNDVPQLPREADLPPLYVHQDLQLRPRTRNTPPHFLMQFNAIRQRAFYIHPYARFPNRRGDSDDARREDEIDTTWVSVIFLHPTYVVVYLEDTEVVTLPTYGDGKLSQPGNRELNCSGNQYEAVQKVRLLPKVYFPTFDNYYIAFCFLLINDKKASYPALVAYYFTTDIYYRKIMANSRGPEQYNLLNKAIDTTPIIDHHAHPLLKSEFMNDHPLLSIATEAHGDALQHSSSSLAHIRAVKQLAEILDCEQTWDAVASRIAQERASSSQAWIQYCLDGIETILIDDGLGIPDKAEQYSWHNSFTKSKCKRIVRIESVAEDLIARCCIAAKAGLEPSHKDLGWSEDIMLDFRAEIEQCIADPEVVGFKSIICYRGGLEVESKDDISFNHANLDLQHIIDDHIAGKRDFLANKRLDHGSANHLIVHETARLISESPFKKPLQFHTGLGDNDITLARSSPSFLQTFIKDHPTVPIVLLHAGYPWTRETGYLAAMYSNVYADIGEVFPAVSRHGQENVVKQILELCPWEKILWSTDGHFLPETYLLATKQVLGELVHAGDLDEKQAVTLVQDILFMNAKRLYNLSVYTTLPGFAQLKERIDDGMEDDDDDLDDALEEPSDERRRRTAAHADPNFDPSMQGSSHKHIDVTYFSPMDTVTSKIERLKAQISRTEEELQQLKTQLAELEASPPTPTPAPATPETQAQRQATGASQEWRWPLKEEEYARYGRQLILPSVGIQGQLRLKSTAVLVIGAGGLGCPAAAYLSGAGVGTLGIVDGDTVEVSNLHRQIAHSTARVGVKKVASLIEYCRGLNPEVKYVGHDDHLTPQNAEDVVSAYDVVLDCTDHPTSRYLISDICVLLGKPLVSASALRTDGQLIVLNNPPAVQGSAEGGPCYRCVFPKPPPADSVVSCGEGGILGPVVGVMGVLQALEAIKLIAAGIGHENGSTPKEIPAPSLLLFSANSPTPFRSIKMRSRRTNCFACSASSTLTLKELKSGSLDYVQFCGVTTPVNILQSDERISATHYNTILAKGAEEKKLLLDVREKEHFDIANIPGAINVPFSTFQAKSRSTPNGDAPHVNWLPDDVASDTPIYVVCRVGNDSQLVAKKLKDMGLDRHGERFIGDIKGGMRAWKLEVDQTMPFT</sequence>
<evidence type="ECO:0000256" key="10">
    <source>
        <dbReference type="ARBA" id="ARBA00022840"/>
    </source>
</evidence>
<comment type="pathway">
    <text evidence="14">tRNA modification; 5-methoxycarbonylmethyl-2-thiouridine-tRNA biosynthesis.</text>
</comment>
<keyword evidence="7 14" id="KW-0547">Nucleotide-binding</keyword>
<dbReference type="FunFam" id="3.40.50.720:FF:000033">
    <property type="entry name" value="Adenylyltransferase and sulfurtransferase MOCS3"/>
    <property type="match status" value="1"/>
</dbReference>
<evidence type="ECO:0000256" key="5">
    <source>
        <dbReference type="ARBA" id="ARBA00022695"/>
    </source>
</evidence>
<protein>
    <recommendedName>
        <fullName evidence="14">Adenylyltransferase and sulfurtransferase uba4</fullName>
    </recommendedName>
    <alternativeName>
        <fullName evidence="14">Common component for nitrate reductase and xanthine dehydrogenase protein F</fullName>
    </alternativeName>
    <alternativeName>
        <fullName evidence="14">Ubiquitin-like protein activator 4</fullName>
    </alternativeName>
    <domain>
        <recommendedName>
            <fullName evidence="14">Molybdopterin-synthase adenylyltransferase</fullName>
            <ecNumber evidence="14">2.7.7.80</ecNumber>
        </recommendedName>
        <alternativeName>
            <fullName evidence="14">Adenylyltransferase uba4</fullName>
        </alternativeName>
        <alternativeName>
            <fullName evidence="14">Sulfur carrier protein MOCS2A adenylyltransferase</fullName>
        </alternativeName>
    </domain>
    <domain>
        <recommendedName>
            <fullName evidence="14">Molybdopterin-synthase sulfurtransferase</fullName>
            <ecNumber evidence="14">2.8.1.11</ecNumber>
        </recommendedName>
        <alternativeName>
            <fullName evidence="14">Sulfurtransferase uba4</fullName>
        </alternativeName>
        <alternativeName>
            <fullName evidence="14">Sulfur carrier protein MOCS2A sulfurtransferase</fullName>
        </alternativeName>
    </domain>
</protein>
<dbReference type="OrthoDB" id="10261062at2759"/>
<evidence type="ECO:0000313" key="19">
    <source>
        <dbReference type="Proteomes" id="UP000319160"/>
    </source>
</evidence>
<comment type="subcellular location">
    <subcellularLocation>
        <location evidence="1">Cytoplasm</location>
        <location evidence="1">Cytosol</location>
    </subcellularLocation>
</comment>
<dbReference type="UniPathway" id="UPA00344"/>
<keyword evidence="19" id="KW-1185">Reference proteome</keyword>
<evidence type="ECO:0000256" key="15">
    <source>
        <dbReference type="SAM" id="Coils"/>
    </source>
</evidence>
<dbReference type="PANTHER" id="PTHR43383:SF2">
    <property type="entry name" value="AMIDOHYDROLASE 2 FAMILY PROTEIN"/>
    <property type="match status" value="1"/>
</dbReference>
<dbReference type="HAMAP" id="MF_03049">
    <property type="entry name" value="MOCS3_Uba4"/>
    <property type="match status" value="1"/>
</dbReference>
<accession>A0A553HQA3</accession>
<comment type="caution">
    <text evidence="18">The sequence shown here is derived from an EMBL/GenBank/DDBJ whole genome shotgun (WGS) entry which is preliminary data.</text>
</comment>
<evidence type="ECO:0000259" key="17">
    <source>
        <dbReference type="PROSITE" id="PS50206"/>
    </source>
</evidence>
<feature type="binding site" evidence="14">
    <location>
        <begin position="983"/>
        <end position="987"/>
    </location>
    <ligand>
        <name>ATP</name>
        <dbReference type="ChEBI" id="CHEBI:30616"/>
    </ligand>
</feature>
<dbReference type="GO" id="GO:0005829">
    <property type="term" value="C:cytosol"/>
    <property type="evidence" value="ECO:0007669"/>
    <property type="project" value="UniProtKB-SubCell"/>
</dbReference>
<evidence type="ECO:0000256" key="8">
    <source>
        <dbReference type="ARBA" id="ARBA00022786"/>
    </source>
</evidence>
<evidence type="ECO:0000313" key="18">
    <source>
        <dbReference type="EMBL" id="TRX90123.1"/>
    </source>
</evidence>
<dbReference type="GO" id="GO:0008641">
    <property type="term" value="F:ubiquitin-like modifier activating enzyme activity"/>
    <property type="evidence" value="ECO:0007669"/>
    <property type="project" value="InterPro"/>
</dbReference>
<evidence type="ECO:0000256" key="13">
    <source>
        <dbReference type="ARBA" id="ARBA00043893"/>
    </source>
</evidence>
<feature type="active site" description="Cysteine persulfide intermediate; for sulfurtransferase activity" evidence="14">
    <location>
        <position position="1294"/>
    </location>
</feature>